<reference evidence="2" key="1">
    <citation type="submission" date="2023-03" db="EMBL/GenBank/DDBJ databases">
        <title>Massive genome expansion in bonnet fungi (Mycena s.s.) driven by repeated elements and novel gene families across ecological guilds.</title>
        <authorList>
            <consortium name="Lawrence Berkeley National Laboratory"/>
            <person name="Harder C.B."/>
            <person name="Miyauchi S."/>
            <person name="Viragh M."/>
            <person name="Kuo A."/>
            <person name="Thoen E."/>
            <person name="Andreopoulos B."/>
            <person name="Lu D."/>
            <person name="Skrede I."/>
            <person name="Drula E."/>
            <person name="Henrissat B."/>
            <person name="Morin E."/>
            <person name="Kohler A."/>
            <person name="Barry K."/>
            <person name="LaButti K."/>
            <person name="Morin E."/>
            <person name="Salamov A."/>
            <person name="Lipzen A."/>
            <person name="Mereny Z."/>
            <person name="Hegedus B."/>
            <person name="Baldrian P."/>
            <person name="Stursova M."/>
            <person name="Weitz H."/>
            <person name="Taylor A."/>
            <person name="Grigoriev I.V."/>
            <person name="Nagy L.G."/>
            <person name="Martin F."/>
            <person name="Kauserud H."/>
        </authorList>
    </citation>
    <scope>NUCLEOTIDE SEQUENCE</scope>
    <source>
        <strain evidence="2">9284</strain>
    </source>
</reference>
<feature type="coiled-coil region" evidence="1">
    <location>
        <begin position="37"/>
        <end position="71"/>
    </location>
</feature>
<dbReference type="EMBL" id="JARKIF010000012">
    <property type="protein sequence ID" value="KAJ7625628.1"/>
    <property type="molecule type" value="Genomic_DNA"/>
</dbReference>
<dbReference type="InterPro" id="IPR032675">
    <property type="entry name" value="LRR_dom_sf"/>
</dbReference>
<name>A0AAD7BMK0_9AGAR</name>
<evidence type="ECO:0000313" key="2">
    <source>
        <dbReference type="EMBL" id="KAJ7625628.1"/>
    </source>
</evidence>
<proteinExistence type="predicted"/>
<evidence type="ECO:0008006" key="4">
    <source>
        <dbReference type="Google" id="ProtNLM"/>
    </source>
</evidence>
<evidence type="ECO:0000313" key="3">
    <source>
        <dbReference type="Proteomes" id="UP001221142"/>
    </source>
</evidence>
<dbReference type="Proteomes" id="UP001221142">
    <property type="component" value="Unassembled WGS sequence"/>
</dbReference>
<keyword evidence="3" id="KW-1185">Reference proteome</keyword>
<comment type="caution">
    <text evidence="2">The sequence shown here is derived from an EMBL/GenBank/DDBJ whole genome shotgun (WGS) entry which is preliminary data.</text>
</comment>
<keyword evidence="1" id="KW-0175">Coiled coil</keyword>
<gene>
    <name evidence="2" type="ORF">FB45DRAFT_1004994</name>
</gene>
<sequence>MALHSERPLFPSPLSSTFLETNDAPVESQIPSVRDFISRARTQKTRLAEEIAQLQSRLNVLYLEHDELDAQILQHEGVLSPLRRFPTEILSLIFTFAFTRDPTRSFKQDLEPWIVSAVCARWRAVVLLSPTFWTTINSYDSHFTLSNLTTQLSRSGNLPLTLHFTYEVNNSAAFHLLLQHCARWKTIHLTISQELYSSIQRTSPHFPVLRKVKLEIHFDGIHSGFSDVFSNAPELEDFFVDGYPYSSTIALDLPWPQLTKYSSANQEWGQLSTLASAVHLVECTLDMSEEEKPANLDIPVMLFPTLLRLSVSHHTLLAYFQAPVLAELYCHSYEYRSALDEHALLRWLPRTLRRLVLESPDRDMVPSPYLDLISIVQALPKLEALGCFDPCSLDNISRFLGSAAARSPALERLSIVIQIGTAGLFEILEAVDWENVRLRKLVFQLSGTKPILVPESLRDRGVELQGSAGLFYDSLVPENLRLKR</sequence>
<organism evidence="2 3">
    <name type="scientific">Roridomyces roridus</name>
    <dbReference type="NCBI Taxonomy" id="1738132"/>
    <lineage>
        <taxon>Eukaryota</taxon>
        <taxon>Fungi</taxon>
        <taxon>Dikarya</taxon>
        <taxon>Basidiomycota</taxon>
        <taxon>Agaricomycotina</taxon>
        <taxon>Agaricomycetes</taxon>
        <taxon>Agaricomycetidae</taxon>
        <taxon>Agaricales</taxon>
        <taxon>Marasmiineae</taxon>
        <taxon>Mycenaceae</taxon>
        <taxon>Roridomyces</taxon>
    </lineage>
</organism>
<dbReference type="Gene3D" id="3.80.10.10">
    <property type="entry name" value="Ribonuclease Inhibitor"/>
    <property type="match status" value="1"/>
</dbReference>
<protein>
    <recommendedName>
        <fullName evidence="4">F-box domain-containing protein</fullName>
    </recommendedName>
</protein>
<dbReference type="AlphaFoldDB" id="A0AAD7BMK0"/>
<evidence type="ECO:0000256" key="1">
    <source>
        <dbReference type="SAM" id="Coils"/>
    </source>
</evidence>
<accession>A0AAD7BMK0</accession>